<dbReference type="Proteomes" id="UP000290218">
    <property type="component" value="Unassembled WGS sequence"/>
</dbReference>
<dbReference type="OrthoDB" id="6400719at2"/>
<evidence type="ECO:0000256" key="2">
    <source>
        <dbReference type="ARBA" id="ARBA00022692"/>
    </source>
</evidence>
<evidence type="ECO:0008006" key="8">
    <source>
        <dbReference type="Google" id="ProtNLM"/>
    </source>
</evidence>
<evidence type="ECO:0000256" key="3">
    <source>
        <dbReference type="ARBA" id="ARBA00022989"/>
    </source>
</evidence>
<comment type="subcellular location">
    <subcellularLocation>
        <location evidence="1">Membrane</location>
        <topology evidence="1">Multi-pass membrane protein</topology>
    </subcellularLocation>
</comment>
<proteinExistence type="predicted"/>
<keyword evidence="4 5" id="KW-0472">Membrane</keyword>
<evidence type="ECO:0000313" key="6">
    <source>
        <dbReference type="EMBL" id="RXK52898.1"/>
    </source>
</evidence>
<dbReference type="InterPro" id="IPR019109">
    <property type="entry name" value="MamF_MmsF"/>
</dbReference>
<organism evidence="6 7">
    <name type="scientific">Oleiharenicola lentus</name>
    <dbReference type="NCBI Taxonomy" id="2508720"/>
    <lineage>
        <taxon>Bacteria</taxon>
        <taxon>Pseudomonadati</taxon>
        <taxon>Verrucomicrobiota</taxon>
        <taxon>Opitutia</taxon>
        <taxon>Opitutales</taxon>
        <taxon>Opitutaceae</taxon>
        <taxon>Oleiharenicola</taxon>
    </lineage>
</organism>
<evidence type="ECO:0000256" key="1">
    <source>
        <dbReference type="ARBA" id="ARBA00004141"/>
    </source>
</evidence>
<comment type="caution">
    <text evidence="6">The sequence shown here is derived from an EMBL/GenBank/DDBJ whole genome shotgun (WGS) entry which is preliminary data.</text>
</comment>
<protein>
    <recommendedName>
        <fullName evidence="8">DUF4870 domain-containing protein</fullName>
    </recommendedName>
</protein>
<gene>
    <name evidence="6" type="ORF">ESB00_14395</name>
</gene>
<evidence type="ECO:0000313" key="7">
    <source>
        <dbReference type="Proteomes" id="UP000290218"/>
    </source>
</evidence>
<keyword evidence="2 5" id="KW-0812">Transmembrane</keyword>
<keyword evidence="3 5" id="KW-1133">Transmembrane helix</keyword>
<keyword evidence="7" id="KW-1185">Reference proteome</keyword>
<name>A0A4Q1C3C7_9BACT</name>
<reference evidence="6 7" key="1">
    <citation type="submission" date="2019-01" db="EMBL/GenBank/DDBJ databases">
        <title>Lacunisphaera sp. strain TWA-58.</title>
        <authorList>
            <person name="Chen W.-M."/>
        </authorList>
    </citation>
    <scope>NUCLEOTIDE SEQUENCE [LARGE SCALE GENOMIC DNA]</scope>
    <source>
        <strain evidence="6 7">TWA-58</strain>
    </source>
</reference>
<evidence type="ECO:0000256" key="4">
    <source>
        <dbReference type="ARBA" id="ARBA00023136"/>
    </source>
</evidence>
<dbReference type="RefSeq" id="WP_129048488.1">
    <property type="nucleotide sequence ID" value="NZ_SDHX01000002.1"/>
</dbReference>
<feature type="transmembrane region" description="Helical" evidence="5">
    <location>
        <begin position="16"/>
        <end position="35"/>
    </location>
</feature>
<dbReference type="Pfam" id="PF09685">
    <property type="entry name" value="MamF_MmsF"/>
    <property type="match status" value="1"/>
</dbReference>
<dbReference type="AlphaFoldDB" id="A0A4Q1C3C7"/>
<feature type="transmembrane region" description="Helical" evidence="5">
    <location>
        <begin position="47"/>
        <end position="66"/>
    </location>
</feature>
<feature type="transmembrane region" description="Helical" evidence="5">
    <location>
        <begin position="72"/>
        <end position="93"/>
    </location>
</feature>
<sequence>MSTDTPPPAATTEDRTVAILSYITIIGFIVAIVMHSSKKTKLGSYHLRQMLGLVICGLVGGFVGIIPILGWIMLPIIWIGLLVFWVMGLIAAVNGQQKPIPVLGEKFQQWFGNAFE</sequence>
<dbReference type="EMBL" id="SDHX01000002">
    <property type="protein sequence ID" value="RXK52898.1"/>
    <property type="molecule type" value="Genomic_DNA"/>
</dbReference>
<evidence type="ECO:0000256" key="5">
    <source>
        <dbReference type="SAM" id="Phobius"/>
    </source>
</evidence>
<accession>A0A4Q1C3C7</accession>